<organism evidence="2 3">
    <name type="scientific">Protopolystoma xenopodis</name>
    <dbReference type="NCBI Taxonomy" id="117903"/>
    <lineage>
        <taxon>Eukaryota</taxon>
        <taxon>Metazoa</taxon>
        <taxon>Spiralia</taxon>
        <taxon>Lophotrochozoa</taxon>
        <taxon>Platyhelminthes</taxon>
        <taxon>Monogenea</taxon>
        <taxon>Polyopisthocotylea</taxon>
        <taxon>Polystomatidea</taxon>
        <taxon>Polystomatidae</taxon>
        <taxon>Protopolystoma</taxon>
    </lineage>
</organism>
<proteinExistence type="predicted"/>
<name>A0A448WU49_9PLAT</name>
<accession>A0A448WU49</accession>
<keyword evidence="3" id="KW-1185">Reference proteome</keyword>
<gene>
    <name evidence="2" type="ORF">PXEA_LOCUS13656</name>
</gene>
<protein>
    <submittedName>
        <fullName evidence="2">Uncharacterized protein</fullName>
    </submittedName>
</protein>
<reference evidence="2" key="1">
    <citation type="submission" date="2018-11" db="EMBL/GenBank/DDBJ databases">
        <authorList>
            <consortium name="Pathogen Informatics"/>
        </authorList>
    </citation>
    <scope>NUCLEOTIDE SEQUENCE</scope>
</reference>
<feature type="non-terminal residue" evidence="2">
    <location>
        <position position="1"/>
    </location>
</feature>
<dbReference type="AlphaFoldDB" id="A0A448WU49"/>
<comment type="caution">
    <text evidence="2">The sequence shown here is derived from an EMBL/GenBank/DDBJ whole genome shotgun (WGS) entry which is preliminary data.</text>
</comment>
<sequence>VGDLETPESQGRKSRAPVDRPDRPTPSRPIGKTPQVGKQSFCMRIPPLVRSVGTRLADISVHELLGLSLRQRRAMHRHTFGQKVPHWHEDISMQCLSAVVVATKRTFSLNEDLLRSTSSQLVRVFAQNLACHLPRRGINCFGEPLLEPSLGFSSFHEDSSVSSLEPLYSPEVASFGHTATPTPTLTPTPISMTSSKCPDQTAAYIVPINLPGRFCMNREPVGLEATSRVNCFAPSAASLLGSEPIFNEPASLFHSGRPHEACLRNRRA</sequence>
<feature type="non-terminal residue" evidence="2">
    <location>
        <position position="268"/>
    </location>
</feature>
<feature type="region of interest" description="Disordered" evidence="1">
    <location>
        <begin position="1"/>
        <end position="37"/>
    </location>
</feature>
<dbReference type="Proteomes" id="UP000784294">
    <property type="component" value="Unassembled WGS sequence"/>
</dbReference>
<feature type="compositionally biased region" description="Basic and acidic residues" evidence="1">
    <location>
        <begin position="16"/>
        <end position="25"/>
    </location>
</feature>
<evidence type="ECO:0000256" key="1">
    <source>
        <dbReference type="SAM" id="MobiDB-lite"/>
    </source>
</evidence>
<dbReference type="EMBL" id="CAAALY010045339">
    <property type="protein sequence ID" value="VEL20216.1"/>
    <property type="molecule type" value="Genomic_DNA"/>
</dbReference>
<evidence type="ECO:0000313" key="2">
    <source>
        <dbReference type="EMBL" id="VEL20216.1"/>
    </source>
</evidence>
<evidence type="ECO:0000313" key="3">
    <source>
        <dbReference type="Proteomes" id="UP000784294"/>
    </source>
</evidence>